<dbReference type="GO" id="GO:0005096">
    <property type="term" value="F:GTPase activator activity"/>
    <property type="evidence" value="ECO:0007669"/>
    <property type="project" value="TreeGrafter"/>
</dbReference>
<keyword evidence="8" id="KW-1185">Reference proteome</keyword>
<evidence type="ECO:0000259" key="5">
    <source>
        <dbReference type="PROSITE" id="PS50081"/>
    </source>
</evidence>
<dbReference type="EMBL" id="LIAE01007201">
    <property type="protein sequence ID" value="PAV81121.1"/>
    <property type="molecule type" value="Genomic_DNA"/>
</dbReference>
<dbReference type="SMART" id="SM00324">
    <property type="entry name" value="RhoGAP"/>
    <property type="match status" value="1"/>
</dbReference>
<dbReference type="Proteomes" id="UP000218231">
    <property type="component" value="Unassembled WGS sequence"/>
</dbReference>
<protein>
    <recommendedName>
        <fullName evidence="9">Rho-GAP domain-containing protein</fullName>
    </recommendedName>
</protein>
<dbReference type="PROSITE" id="PS50081">
    <property type="entry name" value="ZF_DAG_PE_2"/>
    <property type="match status" value="1"/>
</dbReference>
<evidence type="ECO:0000256" key="2">
    <source>
        <dbReference type="ARBA" id="ARBA00022833"/>
    </source>
</evidence>
<dbReference type="Gene3D" id="1.10.555.10">
    <property type="entry name" value="Rho GTPase activation protein"/>
    <property type="match status" value="1"/>
</dbReference>
<dbReference type="GO" id="GO:0000281">
    <property type="term" value="P:mitotic cytokinesis"/>
    <property type="evidence" value="ECO:0007669"/>
    <property type="project" value="TreeGrafter"/>
</dbReference>
<dbReference type="AlphaFoldDB" id="A0A2A2L4C3"/>
<evidence type="ECO:0000256" key="4">
    <source>
        <dbReference type="SAM" id="MobiDB-lite"/>
    </source>
</evidence>
<keyword evidence="2" id="KW-0862">Zinc</keyword>
<evidence type="ECO:0000256" key="3">
    <source>
        <dbReference type="SAM" id="Coils"/>
    </source>
</evidence>
<evidence type="ECO:0008006" key="9">
    <source>
        <dbReference type="Google" id="ProtNLM"/>
    </source>
</evidence>
<dbReference type="OrthoDB" id="2218807at2759"/>
<dbReference type="PROSITE" id="PS50238">
    <property type="entry name" value="RHOGAP"/>
    <property type="match status" value="1"/>
</dbReference>
<feature type="domain" description="Rho-GAP" evidence="6">
    <location>
        <begin position="429"/>
        <end position="616"/>
    </location>
</feature>
<dbReference type="Pfam" id="PF00620">
    <property type="entry name" value="RhoGAP"/>
    <property type="match status" value="1"/>
</dbReference>
<dbReference type="InterPro" id="IPR000198">
    <property type="entry name" value="RhoGAP_dom"/>
</dbReference>
<dbReference type="Gene3D" id="3.30.60.20">
    <property type="match status" value="1"/>
</dbReference>
<dbReference type="STRING" id="2018661.A0A2A2L4C3"/>
<dbReference type="GO" id="GO:0005634">
    <property type="term" value="C:nucleus"/>
    <property type="evidence" value="ECO:0007669"/>
    <property type="project" value="TreeGrafter"/>
</dbReference>
<feature type="domain" description="Phorbol-ester/DAG-type" evidence="5">
    <location>
        <begin position="358"/>
        <end position="409"/>
    </location>
</feature>
<evidence type="ECO:0000256" key="1">
    <source>
        <dbReference type="ARBA" id="ARBA00022723"/>
    </source>
</evidence>
<dbReference type="GO" id="GO:0097149">
    <property type="term" value="C:centralspindlin complex"/>
    <property type="evidence" value="ECO:0007669"/>
    <property type="project" value="TreeGrafter"/>
</dbReference>
<feature type="coiled-coil region" evidence="3">
    <location>
        <begin position="86"/>
        <end position="120"/>
    </location>
</feature>
<name>A0A2A2L4C3_9BILA</name>
<dbReference type="Pfam" id="PF00130">
    <property type="entry name" value="C1_1"/>
    <property type="match status" value="1"/>
</dbReference>
<feature type="region of interest" description="Disordered" evidence="4">
    <location>
        <begin position="312"/>
        <end position="333"/>
    </location>
</feature>
<keyword evidence="1" id="KW-0479">Metal-binding</keyword>
<keyword evidence="3" id="KW-0175">Coiled coil</keyword>
<dbReference type="InterPro" id="IPR008936">
    <property type="entry name" value="Rho_GTPase_activation_prot"/>
</dbReference>
<feature type="compositionally biased region" description="Polar residues" evidence="4">
    <location>
        <begin position="209"/>
        <end position="223"/>
    </location>
</feature>
<feature type="region of interest" description="Disordered" evidence="4">
    <location>
        <begin position="209"/>
        <end position="236"/>
    </location>
</feature>
<dbReference type="GO" id="GO:0030496">
    <property type="term" value="C:midbody"/>
    <property type="evidence" value="ECO:0007669"/>
    <property type="project" value="TreeGrafter"/>
</dbReference>
<accession>A0A2A2L4C3</accession>
<dbReference type="InterPro" id="IPR046349">
    <property type="entry name" value="C1-like_sf"/>
</dbReference>
<evidence type="ECO:0000313" key="8">
    <source>
        <dbReference type="Proteomes" id="UP000218231"/>
    </source>
</evidence>
<evidence type="ECO:0000313" key="7">
    <source>
        <dbReference type="EMBL" id="PAV81121.1"/>
    </source>
</evidence>
<dbReference type="InterPro" id="IPR002219">
    <property type="entry name" value="PKC_DAG/PE"/>
</dbReference>
<organism evidence="7 8">
    <name type="scientific">Diploscapter pachys</name>
    <dbReference type="NCBI Taxonomy" id="2018661"/>
    <lineage>
        <taxon>Eukaryota</taxon>
        <taxon>Metazoa</taxon>
        <taxon>Ecdysozoa</taxon>
        <taxon>Nematoda</taxon>
        <taxon>Chromadorea</taxon>
        <taxon>Rhabditida</taxon>
        <taxon>Rhabditina</taxon>
        <taxon>Rhabditomorpha</taxon>
        <taxon>Rhabditoidea</taxon>
        <taxon>Rhabditidae</taxon>
        <taxon>Diploscapter</taxon>
    </lineage>
</organism>
<dbReference type="PANTHER" id="PTHR46199">
    <property type="entry name" value="RAC GTPASE-ACTIVATING PROTEIN 1"/>
    <property type="match status" value="1"/>
</dbReference>
<sequence>MLGSSGSSGNGNPQGQGQGMVSSEGARRLMELLFNSIQEKARIQSRHDTEMLTAIDSIDRLRGNWCKSAEEAKELRIAVQEMGAKLSQRDQELKTALAELNDARNDARTQLSEISQMKEDLKLMDNRFKMIQQVIKSQFDHLSVESRRELDFINEPAPILRSHSVRGRKNVTNISDEQDSDNLDYDETADSCNMEQEAGVLRNGRAYNRSSQHQILKQRSSTAPPKRKQSRITTGYTIKEEDDLRDELPAKRSKEQQERIEVRTTIHITEGEEQENRPPQSQYLFNSENRVQPLPKTIHKRSLRKSFSENSLLKDFKTPPGNFQPQSGRTASTLDIRGQLRTPGGKSWTNGRRIEERRHRFEPLSALLKITTCDVCHGGINFTSKPAVKCSDCQQQVHKTCSLRLPLPCVPRTVTPRTPSRKRGDPSVYRLQDFCPPSTPMIPYPIIHCVVALEKRGLSHEGIYRVPGKISSVTSLLNELRTARAIPKLEMQDTEVITDCIKKFLRELRDPLIPRSSLLEFVRATKSKDMLLALNAAICDLPQPNRDTLAYLCLHWQRVANQAHLSKMPIENIARVFAPSVLIPQQKMDNLNAAGRESRAHEQVMIELLKMKPAYWEKFLTFSAPTPYDLGQSPSIGSTGAGTAIGPLDPSHMAGPSHSNHGNVPPLGALDSPTQAYPPPLIRPNRPYRLFDSPY</sequence>
<dbReference type="SUPFAM" id="SSF48350">
    <property type="entry name" value="GTPase activation domain, GAP"/>
    <property type="match status" value="1"/>
</dbReference>
<dbReference type="PROSITE" id="PS00479">
    <property type="entry name" value="ZF_DAG_PE_1"/>
    <property type="match status" value="1"/>
</dbReference>
<gene>
    <name evidence="7" type="ORF">WR25_22372</name>
</gene>
<dbReference type="SMART" id="SM00109">
    <property type="entry name" value="C1"/>
    <property type="match status" value="1"/>
</dbReference>
<feature type="region of interest" description="Disordered" evidence="4">
    <location>
        <begin position="1"/>
        <end position="22"/>
    </location>
</feature>
<feature type="compositionally biased region" description="Gly residues" evidence="4">
    <location>
        <begin position="1"/>
        <end position="18"/>
    </location>
</feature>
<dbReference type="GO" id="GO:0007266">
    <property type="term" value="P:Rho protein signal transduction"/>
    <property type="evidence" value="ECO:0007669"/>
    <property type="project" value="TreeGrafter"/>
</dbReference>
<feature type="compositionally biased region" description="Polar residues" evidence="4">
    <location>
        <begin position="321"/>
        <end position="333"/>
    </location>
</feature>
<comment type="caution">
    <text evidence="7">The sequence shown here is derived from an EMBL/GenBank/DDBJ whole genome shotgun (WGS) entry which is preliminary data.</text>
</comment>
<dbReference type="SUPFAM" id="SSF57889">
    <property type="entry name" value="Cysteine-rich domain"/>
    <property type="match status" value="1"/>
</dbReference>
<dbReference type="GO" id="GO:0051233">
    <property type="term" value="C:spindle midzone"/>
    <property type="evidence" value="ECO:0007669"/>
    <property type="project" value="TreeGrafter"/>
</dbReference>
<reference evidence="7 8" key="1">
    <citation type="journal article" date="2017" name="Curr. Biol.">
        <title>Genome architecture and evolution of a unichromosomal asexual nematode.</title>
        <authorList>
            <person name="Fradin H."/>
            <person name="Zegar C."/>
            <person name="Gutwein M."/>
            <person name="Lucas J."/>
            <person name="Kovtun M."/>
            <person name="Corcoran D."/>
            <person name="Baugh L.R."/>
            <person name="Kiontke K."/>
            <person name="Gunsalus K."/>
            <person name="Fitch D.H."/>
            <person name="Piano F."/>
        </authorList>
    </citation>
    <scope>NUCLEOTIDE SEQUENCE [LARGE SCALE GENOMIC DNA]</scope>
    <source>
        <strain evidence="7">PF1309</strain>
    </source>
</reference>
<evidence type="ECO:0000259" key="6">
    <source>
        <dbReference type="PROSITE" id="PS50238"/>
    </source>
</evidence>
<dbReference type="CDD" id="cd00029">
    <property type="entry name" value="C1"/>
    <property type="match status" value="1"/>
</dbReference>
<dbReference type="PANTHER" id="PTHR46199:SF3">
    <property type="entry name" value="RAC GTPASE-ACTIVATING PROTEIN 1"/>
    <property type="match status" value="1"/>
</dbReference>
<dbReference type="GO" id="GO:0051256">
    <property type="term" value="P:mitotic spindle midzone assembly"/>
    <property type="evidence" value="ECO:0007669"/>
    <property type="project" value="TreeGrafter"/>
</dbReference>
<proteinExistence type="predicted"/>
<dbReference type="GO" id="GO:0046872">
    <property type="term" value="F:metal ion binding"/>
    <property type="evidence" value="ECO:0007669"/>
    <property type="project" value="UniProtKB-KW"/>
</dbReference>
<dbReference type="GO" id="GO:0032154">
    <property type="term" value="C:cleavage furrow"/>
    <property type="evidence" value="ECO:0007669"/>
    <property type="project" value="TreeGrafter"/>
</dbReference>